<comment type="caution">
    <text evidence="2">The sequence shown here is derived from an EMBL/GenBank/DDBJ whole genome shotgun (WGS) entry which is preliminary data.</text>
</comment>
<dbReference type="Pfam" id="PF01636">
    <property type="entry name" value="APH"/>
    <property type="match status" value="1"/>
</dbReference>
<gene>
    <name evidence="2" type="ORF">F4559_001620</name>
</gene>
<dbReference type="InterPro" id="IPR011009">
    <property type="entry name" value="Kinase-like_dom_sf"/>
</dbReference>
<dbReference type="InterPro" id="IPR002575">
    <property type="entry name" value="Aminoglycoside_PTrfase"/>
</dbReference>
<feature type="domain" description="Aminoglycoside phosphotransferase" evidence="1">
    <location>
        <begin position="100"/>
        <end position="169"/>
    </location>
</feature>
<protein>
    <recommendedName>
        <fullName evidence="1">Aminoglycoside phosphotransferase domain-containing protein</fullName>
    </recommendedName>
</protein>
<evidence type="ECO:0000313" key="3">
    <source>
        <dbReference type="Proteomes" id="UP000542674"/>
    </source>
</evidence>
<dbReference type="SUPFAM" id="SSF56112">
    <property type="entry name" value="Protein kinase-like (PK-like)"/>
    <property type="match status" value="1"/>
</dbReference>
<dbReference type="Gene3D" id="3.90.1200.10">
    <property type="match status" value="1"/>
</dbReference>
<dbReference type="Proteomes" id="UP000542674">
    <property type="component" value="Unassembled WGS sequence"/>
</dbReference>
<name>A0A7W7WUM8_9PSEU</name>
<proteinExistence type="predicted"/>
<evidence type="ECO:0000259" key="1">
    <source>
        <dbReference type="Pfam" id="PF01636"/>
    </source>
</evidence>
<dbReference type="AlphaFoldDB" id="A0A7W7WUM8"/>
<evidence type="ECO:0000313" key="2">
    <source>
        <dbReference type="EMBL" id="MBB4964261.1"/>
    </source>
</evidence>
<reference evidence="2 3" key="1">
    <citation type="submission" date="2020-08" db="EMBL/GenBank/DDBJ databases">
        <title>Sequencing the genomes of 1000 actinobacteria strains.</title>
        <authorList>
            <person name="Klenk H.-P."/>
        </authorList>
    </citation>
    <scope>NUCLEOTIDE SEQUENCE [LARGE SCALE GENOMIC DNA]</scope>
    <source>
        <strain evidence="2 3">DSM 45084</strain>
    </source>
</reference>
<keyword evidence="3" id="KW-1185">Reference proteome</keyword>
<organism evidence="2 3">
    <name type="scientific">Saccharothrix violaceirubra</name>
    <dbReference type="NCBI Taxonomy" id="413306"/>
    <lineage>
        <taxon>Bacteria</taxon>
        <taxon>Bacillati</taxon>
        <taxon>Actinomycetota</taxon>
        <taxon>Actinomycetes</taxon>
        <taxon>Pseudonocardiales</taxon>
        <taxon>Pseudonocardiaceae</taxon>
        <taxon>Saccharothrix</taxon>
    </lineage>
</organism>
<sequence>MIEERLTGGNITEVVVRVGDTVRRSPGPEFAVRVLEHLEAVGYPYAPRHLGTDERGRDVLTFVPGHTTDHPSQRAEGAYALAGTMLRRLHDVTTGHPLAGDRECVVHGDAGPYNTIVHDGLPVAFVDWDGCRPGDRIDDLGYLAWTWCVLASGTVPVADQAAHLRELRAGYGEVDPDDLVAAMVRQQTRLADLEQATLDNPAFGQARRDHARRAVEWAVASRDLVLRHENLFRA</sequence>
<dbReference type="EMBL" id="JACHJS010000001">
    <property type="protein sequence ID" value="MBB4964261.1"/>
    <property type="molecule type" value="Genomic_DNA"/>
</dbReference>
<accession>A0A7W7WUM8</accession>
<dbReference type="RefSeq" id="WP_184667154.1">
    <property type="nucleotide sequence ID" value="NZ_BAABAI010000027.1"/>
</dbReference>